<dbReference type="InterPro" id="IPR056711">
    <property type="entry name" value="DUF7809"/>
</dbReference>
<protein>
    <recommendedName>
        <fullName evidence="6">RING-type domain-containing protein</fullName>
    </recommendedName>
</protein>
<evidence type="ECO:0000256" key="2">
    <source>
        <dbReference type="ARBA" id="ARBA00022833"/>
    </source>
</evidence>
<reference evidence="8" key="1">
    <citation type="submission" date="2017-10" db="EMBL/GenBank/DDBJ databases">
        <title>Rapid genome shrinkage in a self-fertile nematode reveals novel sperm competition proteins.</title>
        <authorList>
            <person name="Yin D."/>
            <person name="Schwarz E.M."/>
            <person name="Thomas C.G."/>
            <person name="Felde R.L."/>
            <person name="Korf I.F."/>
            <person name="Cutter A.D."/>
            <person name="Schartner C.M."/>
            <person name="Ralston E.J."/>
            <person name="Meyer B.J."/>
            <person name="Haag E.S."/>
        </authorList>
    </citation>
    <scope>NUCLEOTIDE SEQUENCE [LARGE SCALE GENOMIC DNA]</scope>
    <source>
        <strain evidence="8">JU1422</strain>
    </source>
</reference>
<proteinExistence type="predicted"/>
<name>A0A2G5URZ3_9PELO</name>
<feature type="coiled-coil region" evidence="4">
    <location>
        <begin position="1069"/>
        <end position="1251"/>
    </location>
</feature>
<keyword evidence="1 3" id="KW-0479">Metal-binding</keyword>
<comment type="caution">
    <text evidence="7">The sequence shown here is derived from an EMBL/GenBank/DDBJ whole genome shotgun (WGS) entry which is preliminary data.</text>
</comment>
<organism evidence="7 8">
    <name type="scientific">Caenorhabditis nigoni</name>
    <dbReference type="NCBI Taxonomy" id="1611254"/>
    <lineage>
        <taxon>Eukaryota</taxon>
        <taxon>Metazoa</taxon>
        <taxon>Ecdysozoa</taxon>
        <taxon>Nematoda</taxon>
        <taxon>Chromadorea</taxon>
        <taxon>Rhabditida</taxon>
        <taxon>Rhabditina</taxon>
        <taxon>Rhabditomorpha</taxon>
        <taxon>Rhabditoidea</taxon>
        <taxon>Rhabditidae</taxon>
        <taxon>Peloderinae</taxon>
        <taxon>Caenorhabditis</taxon>
    </lineage>
</organism>
<dbReference type="GO" id="GO:0008270">
    <property type="term" value="F:zinc ion binding"/>
    <property type="evidence" value="ECO:0007669"/>
    <property type="project" value="UniProtKB-KW"/>
</dbReference>
<accession>A0A2G5URZ3</accession>
<dbReference type="PROSITE" id="PS50089">
    <property type="entry name" value="ZF_RING_2"/>
    <property type="match status" value="1"/>
</dbReference>
<evidence type="ECO:0000313" key="8">
    <source>
        <dbReference type="Proteomes" id="UP000230233"/>
    </source>
</evidence>
<sequence>MYSDEQIEKINLTGRTVSDTARKYIPQKLLQSVNSTGRNYKNDEEVVQAILSNSDNMLRMYGTARELLLNLKKYQNFPLSHRRFDFDPKAPYSKVPIVYKNMDGESFMNKADTYWMLQYIVPFDQRFKNLNSFSLFLAMQSILLKSHDEKIAGVCEYFKLEKDWLPKLQNEFLQFHQKFLTQESSTIRDDWDFEKALKMFKAVLPVWKEQEYSEFESDLKTFFDSKRGNFKEVSIAFMCFAEYLKGFILATPEMFLPYEKETNPNCPIVVRVFESHGVHFVMKSELFNAINIRNPNSKRLECKENNGKLMTMSYEKVQRKYKDRIGNIEFIKCPIQRTDHKAVPIMTPTGGHCILATDFLFEILNELIFTHRIFQKIGTGNWNVLRRFFLQMTNFFSPHHKSIFFVTLEEQEKQKEKFIECWKKYENIPAKYVRNAKANGFTVQNLKNELANLGLTELFPEIQYYAEAVYSEVLKTKKGESLRTCDLFKAVEKCLLHCIFKRFPTLYLFLHTQNACHVFPEVKCNFSQSLTQTENKFKNTTWKEPNFKKIMFAFYVTAPDNMYLYENIFPDGTKLTNSYNRFFTMEQIRKNHIKYFIYDTQDSIYFEKNMKSLKPRRLQDEYRYNLDAFQKFYPEKKFYIRAIPSTMKNREVSKRVFAEEVLDLIPVVLRQQNTPLSENDDRLAKYRNKWETNDKDLETTISLTEFWYILEEFDVDKTRITICPDPVYELTMPKMVKEMTMRTLNVISPWGEQVMRSEQAVFHIFQVVYCSVNWTTDSCKTHENCLKELKCRTISSMRVYSEMDEGTYVSVAHVESVINQLKKHCSFQLQSKTLSPLAELQQMEFDDLISKEEAISNCRKFGITEITQAAYFNNMAPTTTVIAVRDLYLSAWSEEFFDFETSDLKDLIANESQFKSVLSEIPNMEELEALKQKDWADILKQIEYLRIMEESEAEKYEKERCIQKTSLEDIQKTPVLVEALVPSVDTQKSSESDKASDDIQAVKVLEKAPEVETPSSDDLRKSSVSQEASSMEKPSSDDAQKTNPIKKLSTVDTNQSECCEKCSRTSEWCTKAQNDLKMAENKLEKYEKKAKRTEEVEIQMREMEAEMKKMKKERKERELAMEKKEKENEDLKRNMLKLEFKHAKIMLAEKNHSISQNNLLEKITKHSEELKKEKEKNELLQSERIDELTAQLEQRNEKLHLMEVEKQQKEEVLRNEIRQKERGFEELRAALTIMSNEKDSFQREIRTLRETIASIPEAPPTPADPGSSSDNPPAHQRYTLFRFQRIKDSLSHKKQLNQAKEMVEKVKSTTDIVGIRQIADYEYYQFEWKLLEYVKEVELNIQTIKETCDVSKVTPLPDSPEFSQRFINMYYKSISGLPILLSDIDVSDSDCYICSRKMTSDQKTLQCEKCRKTTHYECVAKWFKIQRSCPQCRQ</sequence>
<evidence type="ECO:0000256" key="5">
    <source>
        <dbReference type="SAM" id="MobiDB-lite"/>
    </source>
</evidence>
<dbReference type="SUPFAM" id="SSF57850">
    <property type="entry name" value="RING/U-box"/>
    <property type="match status" value="1"/>
</dbReference>
<dbReference type="PANTHER" id="PTHR21447">
    <property type="entry name" value="RING-TYPE DOMAIN-CONTAINING PROTEIN-RELATED"/>
    <property type="match status" value="1"/>
</dbReference>
<feature type="domain" description="RING-type" evidence="6">
    <location>
        <begin position="1391"/>
        <end position="1433"/>
    </location>
</feature>
<keyword evidence="1 3" id="KW-0863">Zinc-finger</keyword>
<dbReference type="GO" id="GO:0045087">
    <property type="term" value="P:innate immune response"/>
    <property type="evidence" value="ECO:0007669"/>
    <property type="project" value="TreeGrafter"/>
</dbReference>
<dbReference type="Pfam" id="PF25100">
    <property type="entry name" value="DUF7809"/>
    <property type="match status" value="1"/>
</dbReference>
<dbReference type="OrthoDB" id="8062037at2759"/>
<dbReference type="Proteomes" id="UP000230233">
    <property type="component" value="Chromosome III"/>
</dbReference>
<evidence type="ECO:0000313" key="7">
    <source>
        <dbReference type="EMBL" id="PIC42016.1"/>
    </source>
</evidence>
<evidence type="ECO:0000256" key="1">
    <source>
        <dbReference type="ARBA" id="ARBA00022771"/>
    </source>
</evidence>
<dbReference type="PANTHER" id="PTHR21447:SF13">
    <property type="entry name" value="RING-TYPE DOMAIN-CONTAINING PROTEIN"/>
    <property type="match status" value="1"/>
</dbReference>
<feature type="compositionally biased region" description="Polar residues" evidence="5">
    <location>
        <begin position="1022"/>
        <end position="1033"/>
    </location>
</feature>
<feature type="region of interest" description="Disordered" evidence="5">
    <location>
        <begin position="1253"/>
        <end position="1275"/>
    </location>
</feature>
<dbReference type="GO" id="GO:0045121">
    <property type="term" value="C:membrane raft"/>
    <property type="evidence" value="ECO:0007669"/>
    <property type="project" value="TreeGrafter"/>
</dbReference>
<gene>
    <name evidence="7" type="primary">Cnig_chr_III.g9227</name>
    <name evidence="7" type="ORF">B9Z55_009227</name>
</gene>
<evidence type="ECO:0000256" key="4">
    <source>
        <dbReference type="SAM" id="Coils"/>
    </source>
</evidence>
<keyword evidence="2" id="KW-0862">Zinc</keyword>
<evidence type="ECO:0000256" key="3">
    <source>
        <dbReference type="PROSITE-ProRule" id="PRU00175"/>
    </source>
</evidence>
<evidence type="ECO:0000259" key="6">
    <source>
        <dbReference type="PROSITE" id="PS50089"/>
    </source>
</evidence>
<keyword evidence="8" id="KW-1185">Reference proteome</keyword>
<dbReference type="InterPro" id="IPR001841">
    <property type="entry name" value="Znf_RING"/>
</dbReference>
<keyword evidence="4" id="KW-0175">Coiled coil</keyword>
<dbReference type="EMBL" id="PDUG01000003">
    <property type="protein sequence ID" value="PIC42016.1"/>
    <property type="molecule type" value="Genomic_DNA"/>
</dbReference>
<feature type="region of interest" description="Disordered" evidence="5">
    <location>
        <begin position="1006"/>
        <end position="1050"/>
    </location>
</feature>
<dbReference type="InterPro" id="IPR013083">
    <property type="entry name" value="Znf_RING/FYVE/PHD"/>
</dbReference>
<dbReference type="Gene3D" id="3.30.40.10">
    <property type="entry name" value="Zinc/RING finger domain, C3HC4 (zinc finger)"/>
    <property type="match status" value="1"/>
</dbReference>
<dbReference type="Pfam" id="PF13639">
    <property type="entry name" value="zf-RING_2"/>
    <property type="match status" value="1"/>
</dbReference>